<evidence type="ECO:0000256" key="5">
    <source>
        <dbReference type="SAM" id="MobiDB-lite"/>
    </source>
</evidence>
<feature type="region of interest" description="Disordered" evidence="5">
    <location>
        <begin position="457"/>
        <end position="531"/>
    </location>
</feature>
<dbReference type="GO" id="GO:0000323">
    <property type="term" value="C:lytic vacuole"/>
    <property type="evidence" value="ECO:0007669"/>
    <property type="project" value="TreeGrafter"/>
</dbReference>
<protein>
    <recommendedName>
        <fullName evidence="2">Autophagy-related protein 14</fullName>
    </recommendedName>
</protein>
<evidence type="ECO:0000313" key="7">
    <source>
        <dbReference type="Proteomes" id="UP000799776"/>
    </source>
</evidence>
<dbReference type="GO" id="GO:0000149">
    <property type="term" value="F:SNARE binding"/>
    <property type="evidence" value="ECO:0007669"/>
    <property type="project" value="TreeGrafter"/>
</dbReference>
<reference evidence="6" key="1">
    <citation type="journal article" date="2020" name="Stud. Mycol.">
        <title>101 Dothideomycetes genomes: a test case for predicting lifestyles and emergence of pathogens.</title>
        <authorList>
            <person name="Haridas S."/>
            <person name="Albert R."/>
            <person name="Binder M."/>
            <person name="Bloem J."/>
            <person name="Labutti K."/>
            <person name="Salamov A."/>
            <person name="Andreopoulos B."/>
            <person name="Baker S."/>
            <person name="Barry K."/>
            <person name="Bills G."/>
            <person name="Bluhm B."/>
            <person name="Cannon C."/>
            <person name="Castanera R."/>
            <person name="Culley D."/>
            <person name="Daum C."/>
            <person name="Ezra D."/>
            <person name="Gonzalez J."/>
            <person name="Henrissat B."/>
            <person name="Kuo A."/>
            <person name="Liang C."/>
            <person name="Lipzen A."/>
            <person name="Lutzoni F."/>
            <person name="Magnuson J."/>
            <person name="Mondo S."/>
            <person name="Nolan M."/>
            <person name="Ohm R."/>
            <person name="Pangilinan J."/>
            <person name="Park H.-J."/>
            <person name="Ramirez L."/>
            <person name="Alfaro M."/>
            <person name="Sun H."/>
            <person name="Tritt A."/>
            <person name="Yoshinaga Y."/>
            <person name="Zwiers L.-H."/>
            <person name="Turgeon B."/>
            <person name="Goodwin S."/>
            <person name="Spatafora J."/>
            <person name="Crous P."/>
            <person name="Grigoriev I."/>
        </authorList>
    </citation>
    <scope>NUCLEOTIDE SEQUENCE</scope>
    <source>
        <strain evidence="6">CBS 121410</strain>
    </source>
</reference>
<keyword evidence="3 4" id="KW-0175">Coiled coil</keyword>
<feature type="region of interest" description="Disordered" evidence="5">
    <location>
        <begin position="275"/>
        <end position="300"/>
    </location>
</feature>
<dbReference type="OrthoDB" id="16772at2759"/>
<dbReference type="GO" id="GO:0032991">
    <property type="term" value="C:protein-containing complex"/>
    <property type="evidence" value="ECO:0007669"/>
    <property type="project" value="UniProtKB-ARBA"/>
</dbReference>
<accession>A0A9P4LW92</accession>
<dbReference type="InterPro" id="IPR018791">
    <property type="entry name" value="UV_resistance/autophagy_Atg14"/>
</dbReference>
<comment type="caution">
    <text evidence="6">The sequence shown here is derived from an EMBL/GenBank/DDBJ whole genome shotgun (WGS) entry which is preliminary data.</text>
</comment>
<comment type="similarity">
    <text evidence="1">Belongs to the ATG14 family.</text>
</comment>
<name>A0A9P4LW92_9PEZI</name>
<gene>
    <name evidence="6" type="ORF">K490DRAFT_40527</name>
</gene>
<evidence type="ECO:0000256" key="2">
    <source>
        <dbReference type="ARBA" id="ARBA00013807"/>
    </source>
</evidence>
<sequence length="531" mass="58862">MDCGICGSEFGRKVKPNCATCARCALEELRMSHAGTLIGNEALREHVRAASTGSMDGAGQAVTLGSTLIDTHESAKSIALRRIRNTIREQQETVSRVNEEQEQLRTQIEERKRDIAARKAAVAQRRSDLSSATYSIDRRRAKELQNAKELAEAIKAEDERGHLGDMYKRVWCCKKAAEVANLRRLRHRSEHGSSRSQYVIGGIRILDLRELNGAHHNEVSASLDLLARLVVRVSGYLCVRLPAEITLPHKDWPRATIFPIDGSYTAYNIPFPGSTPISSTSNSPEASRSFDPRNDLPRPRPLFIDEPLKDIAKKNPSALKFFIEGVSWLAWDIAWLCRTQGMTSSFNDWQEVCPMGRNLWHLIVESAQASLHDLDRELAKLKAADSTANTPARPAAELGMGHFSHGMANGFLETAEGKKHMKGWKLQSPTRVVDKLRSYLQTEMQGAEWEVLDEKEWEMEQEGTGEDPGLRAAGRSSRGQSEVVGKGGTSGGLTARAGGAEKGSADEGQGRARGHYNGWTKVKSRSEEERR</sequence>
<evidence type="ECO:0000256" key="1">
    <source>
        <dbReference type="ARBA" id="ARBA00009574"/>
    </source>
</evidence>
<feature type="compositionally biased region" description="Polar residues" evidence="5">
    <location>
        <begin position="275"/>
        <end position="286"/>
    </location>
</feature>
<organism evidence="6 7">
    <name type="scientific">Saccharata proteae CBS 121410</name>
    <dbReference type="NCBI Taxonomy" id="1314787"/>
    <lineage>
        <taxon>Eukaryota</taxon>
        <taxon>Fungi</taxon>
        <taxon>Dikarya</taxon>
        <taxon>Ascomycota</taxon>
        <taxon>Pezizomycotina</taxon>
        <taxon>Dothideomycetes</taxon>
        <taxon>Dothideomycetes incertae sedis</taxon>
        <taxon>Botryosphaeriales</taxon>
        <taxon>Saccharataceae</taxon>
        <taxon>Saccharata</taxon>
    </lineage>
</organism>
<dbReference type="Pfam" id="PF10186">
    <property type="entry name" value="ATG14"/>
    <property type="match status" value="1"/>
</dbReference>
<dbReference type="PANTHER" id="PTHR15157">
    <property type="entry name" value="UV RADIATION RESISTANCE-ASSOCIATED GENE PROTEIN"/>
    <property type="match status" value="1"/>
</dbReference>
<dbReference type="GO" id="GO:0005768">
    <property type="term" value="C:endosome"/>
    <property type="evidence" value="ECO:0007669"/>
    <property type="project" value="TreeGrafter"/>
</dbReference>
<dbReference type="AlphaFoldDB" id="A0A9P4LW92"/>
<evidence type="ECO:0000256" key="3">
    <source>
        <dbReference type="ARBA" id="ARBA00023054"/>
    </source>
</evidence>
<keyword evidence="7" id="KW-1185">Reference proteome</keyword>
<feature type="compositionally biased region" description="Basic and acidic residues" evidence="5">
    <location>
        <begin position="288"/>
        <end position="298"/>
    </location>
</feature>
<dbReference type="Proteomes" id="UP000799776">
    <property type="component" value="Unassembled WGS sequence"/>
</dbReference>
<evidence type="ECO:0000313" key="6">
    <source>
        <dbReference type="EMBL" id="KAF2088275.1"/>
    </source>
</evidence>
<proteinExistence type="inferred from homology"/>
<feature type="coiled-coil region" evidence="4">
    <location>
        <begin position="80"/>
        <end position="118"/>
    </location>
</feature>
<evidence type="ECO:0000256" key="4">
    <source>
        <dbReference type="SAM" id="Coils"/>
    </source>
</evidence>
<dbReference type="EMBL" id="ML978717">
    <property type="protein sequence ID" value="KAF2088275.1"/>
    <property type="molecule type" value="Genomic_DNA"/>
</dbReference>
<dbReference type="PANTHER" id="PTHR15157:SF13">
    <property type="entry name" value="AUTOPHAGY-RELATED PROTEIN 14"/>
    <property type="match status" value="1"/>
</dbReference>
<dbReference type="GO" id="GO:0035493">
    <property type="term" value="P:SNARE complex assembly"/>
    <property type="evidence" value="ECO:0007669"/>
    <property type="project" value="TreeGrafter"/>
</dbReference>